<evidence type="ECO:0000313" key="2">
    <source>
        <dbReference type="EMBL" id="MBC2664142.1"/>
    </source>
</evidence>
<organism evidence="2 3">
    <name type="scientific">Novosphingobium flavum</name>
    <dbReference type="NCBI Taxonomy" id="1778672"/>
    <lineage>
        <taxon>Bacteria</taxon>
        <taxon>Pseudomonadati</taxon>
        <taxon>Pseudomonadota</taxon>
        <taxon>Alphaproteobacteria</taxon>
        <taxon>Sphingomonadales</taxon>
        <taxon>Sphingomonadaceae</taxon>
        <taxon>Novosphingobium</taxon>
    </lineage>
</organism>
<dbReference type="Pfam" id="PF01636">
    <property type="entry name" value="APH"/>
    <property type="match status" value="1"/>
</dbReference>
<dbReference type="GO" id="GO:0016740">
    <property type="term" value="F:transferase activity"/>
    <property type="evidence" value="ECO:0007669"/>
    <property type="project" value="UniProtKB-KW"/>
</dbReference>
<dbReference type="RefSeq" id="WP_185662386.1">
    <property type="nucleotide sequence ID" value="NZ_JACLAW010000001.1"/>
</dbReference>
<keyword evidence="2" id="KW-0808">Transferase</keyword>
<dbReference type="Proteomes" id="UP000566813">
    <property type="component" value="Unassembled WGS sequence"/>
</dbReference>
<proteinExistence type="predicted"/>
<dbReference type="SUPFAM" id="SSF56112">
    <property type="entry name" value="Protein kinase-like (PK-like)"/>
    <property type="match status" value="1"/>
</dbReference>
<evidence type="ECO:0000259" key="1">
    <source>
        <dbReference type="Pfam" id="PF01636"/>
    </source>
</evidence>
<protein>
    <submittedName>
        <fullName evidence="2">Phosphotransferase</fullName>
    </submittedName>
</protein>
<dbReference type="AlphaFoldDB" id="A0A7X1FPG4"/>
<accession>A0A7X1FPG4</accession>
<dbReference type="InterPro" id="IPR002575">
    <property type="entry name" value="Aminoglycoside_PTrfase"/>
</dbReference>
<feature type="domain" description="Aminoglycoside phosphotransferase" evidence="1">
    <location>
        <begin position="23"/>
        <end position="244"/>
    </location>
</feature>
<dbReference type="InterPro" id="IPR011009">
    <property type="entry name" value="Kinase-like_dom_sf"/>
</dbReference>
<dbReference type="Gene3D" id="3.90.1200.10">
    <property type="match status" value="1"/>
</dbReference>
<reference evidence="2 3" key="1">
    <citation type="submission" date="2020-08" db="EMBL/GenBank/DDBJ databases">
        <title>The genome sequence of type strain Novosphingobium flavum NBRC 111647.</title>
        <authorList>
            <person name="Liu Y."/>
        </authorList>
    </citation>
    <scope>NUCLEOTIDE SEQUENCE [LARGE SCALE GENOMIC DNA]</scope>
    <source>
        <strain evidence="2 3">NBRC 111647</strain>
    </source>
</reference>
<sequence>MTDTVPEGIDPFLAAAGWTGAAIEPLPGDASFRRYFRIRKGEKTAMLMHAPPPHEDPAPFLRAARWLDDVGQRAPIVLHEAAREGLVLLEDFGEVRMRDYLDAWPDDELPVYAAAVDALKALHQVPPGPFTAYSLAEYQREAKLFIDWYCPAQNLYVDGKGWTEAWDAALMPLLGRQRPGVTVLRDYHAENIMLLGALHKQGLLDFQDALVGHPAYDLVSLLQDARRDVSTDLEAEMVGHYLRGHPDPETFVADYARLGAQRNAKIVGIFVRLWKRDGKPRYLSLIPRVWALLERDLTHPALAPVAEWFAANIPDHLRADGGGTYDV</sequence>
<dbReference type="EMBL" id="JACLAW010000001">
    <property type="protein sequence ID" value="MBC2664142.1"/>
    <property type="molecule type" value="Genomic_DNA"/>
</dbReference>
<gene>
    <name evidence="2" type="ORF">H7F51_01275</name>
</gene>
<keyword evidence="3" id="KW-1185">Reference proteome</keyword>
<comment type="caution">
    <text evidence="2">The sequence shown here is derived from an EMBL/GenBank/DDBJ whole genome shotgun (WGS) entry which is preliminary data.</text>
</comment>
<evidence type="ECO:0000313" key="3">
    <source>
        <dbReference type="Proteomes" id="UP000566813"/>
    </source>
</evidence>
<name>A0A7X1FPG4_9SPHN</name>
<dbReference type="Gene3D" id="3.30.200.20">
    <property type="entry name" value="Phosphorylase Kinase, domain 1"/>
    <property type="match status" value="1"/>
</dbReference>